<dbReference type="Proteomes" id="UP000054423">
    <property type="component" value="Unassembled WGS sequence"/>
</dbReference>
<protein>
    <recommendedName>
        <fullName evidence="4">Ubiquitin-like protease family profile domain-containing protein</fullName>
    </recommendedName>
</protein>
<evidence type="ECO:0000256" key="1">
    <source>
        <dbReference type="ARBA" id="ARBA00005234"/>
    </source>
</evidence>
<feature type="domain" description="Ubiquitin-like protease family profile" evidence="4">
    <location>
        <begin position="224"/>
        <end position="303"/>
    </location>
</feature>
<dbReference type="AlphaFoldDB" id="W2KA09"/>
<gene>
    <name evidence="5" type="ORF">L917_17697</name>
</gene>
<dbReference type="GO" id="GO:0008234">
    <property type="term" value="F:cysteine-type peptidase activity"/>
    <property type="evidence" value="ECO:0007669"/>
    <property type="project" value="InterPro"/>
</dbReference>
<evidence type="ECO:0000256" key="2">
    <source>
        <dbReference type="ARBA" id="ARBA00022670"/>
    </source>
</evidence>
<dbReference type="PANTHER" id="PTHR31569:SF4">
    <property type="entry name" value="SWIM-TYPE DOMAIN-CONTAINING PROTEIN"/>
    <property type="match status" value="1"/>
</dbReference>
<dbReference type="OrthoDB" id="129084at2759"/>
<dbReference type="Pfam" id="PF02902">
    <property type="entry name" value="Peptidase_C48"/>
    <property type="match status" value="1"/>
</dbReference>
<accession>W2KA09</accession>
<dbReference type="InterPro" id="IPR003653">
    <property type="entry name" value="Peptidase_C48_C"/>
</dbReference>
<reference evidence="5" key="1">
    <citation type="submission" date="2013-11" db="EMBL/GenBank/DDBJ databases">
        <title>The Genome Sequence of Phytophthora parasitica CHvinca01.</title>
        <authorList>
            <consortium name="The Broad Institute Genomics Platform"/>
            <person name="Russ C."/>
            <person name="Tyler B."/>
            <person name="Panabieres F."/>
            <person name="Shan W."/>
            <person name="Tripathy S."/>
            <person name="Grunwald N."/>
            <person name="Machado M."/>
            <person name="Johnson C.S."/>
            <person name="Arredondo F."/>
            <person name="Hong C."/>
            <person name="Coffey M."/>
            <person name="Young S.K."/>
            <person name="Zeng Q."/>
            <person name="Gargeya S."/>
            <person name="Fitzgerald M."/>
            <person name="Abouelleil A."/>
            <person name="Alvarado L."/>
            <person name="Chapman S.B."/>
            <person name="Gainer-Dewar J."/>
            <person name="Goldberg J."/>
            <person name="Griggs A."/>
            <person name="Gujja S."/>
            <person name="Hansen M."/>
            <person name="Howarth C."/>
            <person name="Imamovic A."/>
            <person name="Ireland A."/>
            <person name="Larimer J."/>
            <person name="McCowan C."/>
            <person name="Murphy C."/>
            <person name="Pearson M."/>
            <person name="Poon T.W."/>
            <person name="Priest M."/>
            <person name="Roberts A."/>
            <person name="Saif S."/>
            <person name="Shea T."/>
            <person name="Sykes S."/>
            <person name="Wortman J."/>
            <person name="Nusbaum C."/>
            <person name="Birren B."/>
        </authorList>
    </citation>
    <scope>NUCLEOTIDE SEQUENCE [LARGE SCALE GENOMIC DNA]</scope>
    <source>
        <strain evidence="5">CHvinca01</strain>
    </source>
</reference>
<dbReference type="EMBL" id="KI682344">
    <property type="protein sequence ID" value="ETL82076.1"/>
    <property type="molecule type" value="Genomic_DNA"/>
</dbReference>
<name>W2KA09_PHYNI</name>
<dbReference type="VEuPathDB" id="FungiDB:PPTG_18920"/>
<proteinExistence type="inferred from homology"/>
<dbReference type="VEuPathDB" id="FungiDB:PPTG_18919"/>
<comment type="similarity">
    <text evidence="1">Belongs to the peptidase C48 family.</text>
</comment>
<evidence type="ECO:0000259" key="4">
    <source>
        <dbReference type="Pfam" id="PF02902"/>
    </source>
</evidence>
<dbReference type="Gene3D" id="3.40.395.10">
    <property type="entry name" value="Adenoviral Proteinase, Chain A"/>
    <property type="match status" value="1"/>
</dbReference>
<dbReference type="SUPFAM" id="SSF54001">
    <property type="entry name" value="Cysteine proteinases"/>
    <property type="match status" value="1"/>
</dbReference>
<evidence type="ECO:0000256" key="3">
    <source>
        <dbReference type="ARBA" id="ARBA00022801"/>
    </source>
</evidence>
<keyword evidence="2" id="KW-0645">Protease</keyword>
<dbReference type="InterPro" id="IPR052579">
    <property type="entry name" value="Zinc_finger_SWIM"/>
</dbReference>
<dbReference type="GO" id="GO:0006508">
    <property type="term" value="P:proteolysis"/>
    <property type="evidence" value="ECO:0007669"/>
    <property type="project" value="UniProtKB-KW"/>
</dbReference>
<sequence>MLIQGLGQTQFDSWKSFHAYLNKYMAQTYQIFRFRTNNKVQERNRKIKKQNATAPLIPEEWIWYNKTLVCTHAGKCKTRGKGKRPRQEVRSTECCAQINACVRVVNGSTHDPVFALCVATVKLQHNHPLTLSNYEQYSSVRTALAPSMVEAVDVLRKAGAKKKRILQFLLANSDCSMTIRDVHNPIHRLKRQEHAGATSLLTEKFLPMMTLCRLCFIGAFTEQVLIPVYCNQNHWCAITINLEKRIIYFYDPTESLYKIGARAAAEKIKNLLRVQLFEGCCVQSYGSNLGVQTDNYKCGIHVLVVYRRSFTGAD</sequence>
<organism evidence="5">
    <name type="scientific">Phytophthora nicotianae</name>
    <name type="common">Potato buckeye rot agent</name>
    <name type="synonym">Phytophthora parasitica</name>
    <dbReference type="NCBI Taxonomy" id="4792"/>
    <lineage>
        <taxon>Eukaryota</taxon>
        <taxon>Sar</taxon>
        <taxon>Stramenopiles</taxon>
        <taxon>Oomycota</taxon>
        <taxon>Peronosporomycetes</taxon>
        <taxon>Peronosporales</taxon>
        <taxon>Peronosporaceae</taxon>
        <taxon>Phytophthora</taxon>
    </lineage>
</organism>
<evidence type="ECO:0000313" key="5">
    <source>
        <dbReference type="EMBL" id="ETL82076.1"/>
    </source>
</evidence>
<keyword evidence="3" id="KW-0378">Hydrolase</keyword>
<dbReference type="PANTHER" id="PTHR31569">
    <property type="entry name" value="SWIM-TYPE DOMAIN-CONTAINING PROTEIN"/>
    <property type="match status" value="1"/>
</dbReference>
<dbReference type="InterPro" id="IPR038765">
    <property type="entry name" value="Papain-like_cys_pep_sf"/>
</dbReference>